<sequence>MTGALLFALCLSGFLLLALSMDRHRAEITRHRLRPKVSTGVRLVGFACLALAFAISLEDGGRGLVGGIGLATAAALAVVLGLALRRAR</sequence>
<keyword evidence="3" id="KW-1185">Reference proteome</keyword>
<dbReference type="RefSeq" id="WP_109901469.1">
    <property type="nucleotide sequence ID" value="NZ_QGLE01000001.1"/>
</dbReference>
<dbReference type="Proteomes" id="UP000245461">
    <property type="component" value="Unassembled WGS sequence"/>
</dbReference>
<accession>A0A317EEI6</accession>
<dbReference type="InterPro" id="IPR021762">
    <property type="entry name" value="DUF3325"/>
</dbReference>
<keyword evidence="1" id="KW-1133">Transmembrane helix</keyword>
<proteinExistence type="predicted"/>
<protein>
    <submittedName>
        <fullName evidence="2">DUF3325 domain-containing protein</fullName>
    </submittedName>
</protein>
<organism evidence="2 3">
    <name type="scientific">Zavarzinia aquatilis</name>
    <dbReference type="NCBI Taxonomy" id="2211142"/>
    <lineage>
        <taxon>Bacteria</taxon>
        <taxon>Pseudomonadati</taxon>
        <taxon>Pseudomonadota</taxon>
        <taxon>Alphaproteobacteria</taxon>
        <taxon>Rhodospirillales</taxon>
        <taxon>Zavarziniaceae</taxon>
        <taxon>Zavarzinia</taxon>
    </lineage>
</organism>
<evidence type="ECO:0000256" key="1">
    <source>
        <dbReference type="SAM" id="Phobius"/>
    </source>
</evidence>
<keyword evidence="1" id="KW-0472">Membrane</keyword>
<dbReference type="Pfam" id="PF11804">
    <property type="entry name" value="DUF3325"/>
    <property type="match status" value="1"/>
</dbReference>
<name>A0A317EEI6_9PROT</name>
<feature type="transmembrane region" description="Helical" evidence="1">
    <location>
        <begin position="41"/>
        <end position="57"/>
    </location>
</feature>
<gene>
    <name evidence="2" type="ORF">DKG74_00290</name>
</gene>
<evidence type="ECO:0000313" key="3">
    <source>
        <dbReference type="Proteomes" id="UP000245461"/>
    </source>
</evidence>
<keyword evidence="1" id="KW-0812">Transmembrane</keyword>
<dbReference type="AlphaFoldDB" id="A0A317EEI6"/>
<dbReference type="EMBL" id="QGLE01000001">
    <property type="protein sequence ID" value="PWR25458.1"/>
    <property type="molecule type" value="Genomic_DNA"/>
</dbReference>
<comment type="caution">
    <text evidence="2">The sequence shown here is derived from an EMBL/GenBank/DDBJ whole genome shotgun (WGS) entry which is preliminary data.</text>
</comment>
<evidence type="ECO:0000313" key="2">
    <source>
        <dbReference type="EMBL" id="PWR25458.1"/>
    </source>
</evidence>
<feature type="transmembrane region" description="Helical" evidence="1">
    <location>
        <begin position="64"/>
        <end position="84"/>
    </location>
</feature>
<reference evidence="2 3" key="1">
    <citation type="submission" date="2018-05" db="EMBL/GenBank/DDBJ databases">
        <title>Zavarzinia sp. HR-AS.</title>
        <authorList>
            <person name="Lee Y."/>
            <person name="Jeon C.O."/>
        </authorList>
    </citation>
    <scope>NUCLEOTIDE SEQUENCE [LARGE SCALE GENOMIC DNA]</scope>
    <source>
        <strain evidence="2 3">HR-AS</strain>
    </source>
</reference>